<evidence type="ECO:0000313" key="8">
    <source>
        <dbReference type="EMBL" id="KJV30725.1"/>
    </source>
</evidence>
<dbReference type="Pfam" id="PF05175">
    <property type="entry name" value="MTS"/>
    <property type="match status" value="1"/>
</dbReference>
<evidence type="ECO:0000313" key="9">
    <source>
        <dbReference type="Proteomes" id="UP000033651"/>
    </source>
</evidence>
<evidence type="ECO:0000259" key="6">
    <source>
        <dbReference type="Pfam" id="PF05175"/>
    </source>
</evidence>
<keyword evidence="2 5" id="KW-0808">Transferase</keyword>
<evidence type="ECO:0000259" key="7">
    <source>
        <dbReference type="Pfam" id="PF17827"/>
    </source>
</evidence>
<organism evidence="8 9">
    <name type="scientific">Luteibacter yeojuensis</name>
    <dbReference type="NCBI Taxonomy" id="345309"/>
    <lineage>
        <taxon>Bacteria</taxon>
        <taxon>Pseudomonadati</taxon>
        <taxon>Pseudomonadota</taxon>
        <taxon>Gammaproteobacteria</taxon>
        <taxon>Lysobacterales</taxon>
        <taxon>Rhodanobacteraceae</taxon>
        <taxon>Luteibacter</taxon>
    </lineage>
</organism>
<dbReference type="InterPro" id="IPR040758">
    <property type="entry name" value="PrmC_N"/>
</dbReference>
<dbReference type="InterPro" id="IPR050320">
    <property type="entry name" value="N5-glutamine_MTase"/>
</dbReference>
<feature type="binding site" evidence="5">
    <location>
        <position position="136"/>
    </location>
    <ligand>
        <name>S-adenosyl-L-methionine</name>
        <dbReference type="ChEBI" id="CHEBI:59789"/>
    </ligand>
</feature>
<dbReference type="PANTHER" id="PTHR18895">
    <property type="entry name" value="HEMK METHYLTRANSFERASE"/>
    <property type="match status" value="1"/>
</dbReference>
<dbReference type="PROSITE" id="PS00092">
    <property type="entry name" value="N6_MTASE"/>
    <property type="match status" value="1"/>
</dbReference>
<dbReference type="PATRIC" id="fig|345309.4.peg.2533"/>
<dbReference type="GO" id="GO:0102559">
    <property type="term" value="F:peptide chain release factor N(5)-glutamine methyltransferase activity"/>
    <property type="evidence" value="ECO:0007669"/>
    <property type="project" value="UniProtKB-EC"/>
</dbReference>
<dbReference type="InterPro" id="IPR029063">
    <property type="entry name" value="SAM-dependent_MTases_sf"/>
</dbReference>
<evidence type="ECO:0000256" key="2">
    <source>
        <dbReference type="ARBA" id="ARBA00022679"/>
    </source>
</evidence>
<name>A0A0F3KHJ4_9GAMM</name>
<sequence length="273" mass="29518">MTDIRTILRSASHALGDRLEAEALLAHALGVNRAWFFAHADDALDPAREAGFQALVARRAAGEPVAYITGRRDFWSLPLEVTPATLIPRPETELLVELVLARLPAGGRVLDLGTGSGAIALAIAKERPDATVHAVDASEAALEVATRNARTLGLRVAFHHGDWFAPVSGERYDVIASNPPYIEDTDEHLTQGDLRFEPRSALASGADGFDDIRRIIGSAPAHLVDNGWLLFEHGYNQGAVARALFDASHWIDVATTRDLEDRDRVTSAGLSPR</sequence>
<dbReference type="FunFam" id="3.40.50.150:FF:000053">
    <property type="entry name" value="Release factor glutamine methyltransferase"/>
    <property type="match status" value="1"/>
</dbReference>
<dbReference type="InterPro" id="IPR004556">
    <property type="entry name" value="HemK-like"/>
</dbReference>
<feature type="domain" description="Methyltransferase small" evidence="6">
    <location>
        <begin position="92"/>
        <end position="188"/>
    </location>
</feature>
<dbReference type="CDD" id="cd02440">
    <property type="entry name" value="AdoMet_MTases"/>
    <property type="match status" value="1"/>
</dbReference>
<dbReference type="GO" id="GO:0003676">
    <property type="term" value="F:nucleic acid binding"/>
    <property type="evidence" value="ECO:0007669"/>
    <property type="project" value="InterPro"/>
</dbReference>
<accession>A0A0F3KHJ4</accession>
<dbReference type="InterPro" id="IPR002052">
    <property type="entry name" value="DNA_methylase_N6_adenine_CS"/>
</dbReference>
<gene>
    <name evidence="5" type="primary">prmC</name>
    <name evidence="8" type="ORF">VI08_14640</name>
</gene>
<dbReference type="Gene3D" id="1.10.8.10">
    <property type="entry name" value="DNA helicase RuvA subunit, C-terminal domain"/>
    <property type="match status" value="1"/>
</dbReference>
<dbReference type="SUPFAM" id="SSF53335">
    <property type="entry name" value="S-adenosyl-L-methionine-dependent methyltransferases"/>
    <property type="match status" value="1"/>
</dbReference>
<comment type="similarity">
    <text evidence="5">Belongs to the protein N5-glutamine methyltransferase family. PrmC subfamily.</text>
</comment>
<comment type="function">
    <text evidence="5">Methylates the class 1 translation termination release factors RF1/PrfA and RF2/PrfB on the glutamine residue of the universally conserved GGQ motif.</text>
</comment>
<evidence type="ECO:0000256" key="3">
    <source>
        <dbReference type="ARBA" id="ARBA00022691"/>
    </source>
</evidence>
<dbReference type="NCBIfam" id="TIGR03534">
    <property type="entry name" value="RF_mod_PrmC"/>
    <property type="match status" value="1"/>
</dbReference>
<comment type="caution">
    <text evidence="8">The sequence shown here is derived from an EMBL/GenBank/DDBJ whole genome shotgun (WGS) entry which is preliminary data.</text>
</comment>
<protein>
    <recommendedName>
        <fullName evidence="5">Release factor glutamine methyltransferase</fullName>
        <shortName evidence="5">RF MTase</shortName>
        <ecNumber evidence="5">2.1.1.297</ecNumber>
    </recommendedName>
    <alternativeName>
        <fullName evidence="5">N5-glutamine methyltransferase PrmC</fullName>
    </alternativeName>
    <alternativeName>
        <fullName evidence="5">Protein-(glutamine-N5) MTase PrmC</fullName>
    </alternativeName>
    <alternativeName>
        <fullName evidence="5">Protein-glutamine N-methyltransferase PrmC</fullName>
    </alternativeName>
</protein>
<evidence type="ECO:0000256" key="5">
    <source>
        <dbReference type="HAMAP-Rule" id="MF_02126"/>
    </source>
</evidence>
<keyword evidence="3 5" id="KW-0949">S-adenosyl-L-methionine</keyword>
<dbReference type="RefSeq" id="WP_045830355.1">
    <property type="nucleotide sequence ID" value="NZ_JZRB01000031.1"/>
</dbReference>
<feature type="domain" description="Release factor glutamine methyltransferase N-terminal" evidence="7">
    <location>
        <begin position="17"/>
        <end position="70"/>
    </location>
</feature>
<dbReference type="PANTHER" id="PTHR18895:SF74">
    <property type="entry name" value="MTRF1L RELEASE FACTOR GLUTAMINE METHYLTRANSFERASE"/>
    <property type="match status" value="1"/>
</dbReference>
<dbReference type="EMBL" id="JZRB01000031">
    <property type="protein sequence ID" value="KJV30725.1"/>
    <property type="molecule type" value="Genomic_DNA"/>
</dbReference>
<evidence type="ECO:0000256" key="1">
    <source>
        <dbReference type="ARBA" id="ARBA00022603"/>
    </source>
</evidence>
<comment type="catalytic activity">
    <reaction evidence="4 5">
        <text>L-glutaminyl-[peptide chain release factor] + S-adenosyl-L-methionine = N(5)-methyl-L-glutaminyl-[peptide chain release factor] + S-adenosyl-L-homocysteine + H(+)</text>
        <dbReference type="Rhea" id="RHEA:42896"/>
        <dbReference type="Rhea" id="RHEA-COMP:10271"/>
        <dbReference type="Rhea" id="RHEA-COMP:10272"/>
        <dbReference type="ChEBI" id="CHEBI:15378"/>
        <dbReference type="ChEBI" id="CHEBI:30011"/>
        <dbReference type="ChEBI" id="CHEBI:57856"/>
        <dbReference type="ChEBI" id="CHEBI:59789"/>
        <dbReference type="ChEBI" id="CHEBI:61891"/>
        <dbReference type="EC" id="2.1.1.297"/>
    </reaction>
</comment>
<feature type="binding site" evidence="5">
    <location>
        <position position="178"/>
    </location>
    <ligand>
        <name>S-adenosyl-L-methionine</name>
        <dbReference type="ChEBI" id="CHEBI:59789"/>
    </ligand>
</feature>
<proteinExistence type="inferred from homology"/>
<keyword evidence="1 5" id="KW-0489">Methyltransferase</keyword>
<feature type="binding site" evidence="5">
    <location>
        <begin position="178"/>
        <end position="181"/>
    </location>
    <ligand>
        <name>substrate</name>
    </ligand>
</feature>
<dbReference type="Pfam" id="PF17827">
    <property type="entry name" value="PrmC_N"/>
    <property type="match status" value="1"/>
</dbReference>
<reference evidence="8 9" key="1">
    <citation type="submission" date="2015-03" db="EMBL/GenBank/DDBJ databases">
        <title>Draft genome sequence of Luteibacter yeojuensis strain SU11.</title>
        <authorList>
            <person name="Sulaiman J."/>
            <person name="Priya K."/>
            <person name="Chan K.-G."/>
        </authorList>
    </citation>
    <scope>NUCLEOTIDE SEQUENCE [LARGE SCALE GENOMIC DNA]</scope>
    <source>
        <strain evidence="8 9">SU11</strain>
    </source>
</reference>
<dbReference type="InterPro" id="IPR007848">
    <property type="entry name" value="Small_mtfrase_dom"/>
</dbReference>
<dbReference type="GO" id="GO:0032259">
    <property type="term" value="P:methylation"/>
    <property type="evidence" value="ECO:0007669"/>
    <property type="project" value="UniProtKB-KW"/>
</dbReference>
<keyword evidence="9" id="KW-1185">Reference proteome</keyword>
<dbReference type="Gene3D" id="3.40.50.150">
    <property type="entry name" value="Vaccinia Virus protein VP39"/>
    <property type="match status" value="1"/>
</dbReference>
<feature type="binding site" evidence="5">
    <location>
        <position position="163"/>
    </location>
    <ligand>
        <name>S-adenosyl-L-methionine</name>
        <dbReference type="ChEBI" id="CHEBI:59789"/>
    </ligand>
</feature>
<feature type="binding site" evidence="5">
    <location>
        <begin position="113"/>
        <end position="117"/>
    </location>
    <ligand>
        <name>S-adenosyl-L-methionine</name>
        <dbReference type="ChEBI" id="CHEBI:59789"/>
    </ligand>
</feature>
<dbReference type="NCBIfam" id="TIGR00536">
    <property type="entry name" value="hemK_fam"/>
    <property type="match status" value="1"/>
</dbReference>
<dbReference type="HAMAP" id="MF_02126">
    <property type="entry name" value="RF_methyltr_PrmC"/>
    <property type="match status" value="1"/>
</dbReference>
<dbReference type="OrthoDB" id="9800643at2"/>
<dbReference type="AlphaFoldDB" id="A0A0F3KHJ4"/>
<evidence type="ECO:0000256" key="4">
    <source>
        <dbReference type="ARBA" id="ARBA00048391"/>
    </source>
</evidence>
<dbReference type="EC" id="2.1.1.297" evidence="5"/>
<dbReference type="InterPro" id="IPR019874">
    <property type="entry name" value="RF_methyltr_PrmC"/>
</dbReference>
<dbReference type="Proteomes" id="UP000033651">
    <property type="component" value="Unassembled WGS sequence"/>
</dbReference>